<dbReference type="CDD" id="cd00353">
    <property type="entry name" value="Ribosomal_S15p_S13e"/>
    <property type="match status" value="1"/>
</dbReference>
<dbReference type="Proteomes" id="UP001438707">
    <property type="component" value="Unassembled WGS sequence"/>
</dbReference>
<dbReference type="HAMAP" id="MF_01343_B">
    <property type="entry name" value="Ribosomal_uS15_B"/>
    <property type="match status" value="1"/>
</dbReference>
<dbReference type="InterPro" id="IPR005290">
    <property type="entry name" value="Ribosomal_uS15_bac-type"/>
</dbReference>
<sequence length="173" mass="19244">MAALQMAALHASSLASRRSGLFGIQTPVRPCHSCARRQPVLQISMRYREPTPCKQQSDRYRRSGQDVGSTEVQISQLSYRVKQLTAHLQANKKDYATQRGLSMILGKRRRLLKYMQAIDRPKYENLIKTLGIRPIKVQAAKGIAIRVTAKGIEVEKEGDGLPAAPGGPDSNFE</sequence>
<evidence type="ECO:0000313" key="6">
    <source>
        <dbReference type="EMBL" id="KAK9816328.1"/>
    </source>
</evidence>
<dbReference type="Gene3D" id="1.10.287.10">
    <property type="entry name" value="S15/NS1, RNA-binding"/>
    <property type="match status" value="1"/>
</dbReference>
<dbReference type="InterPro" id="IPR000589">
    <property type="entry name" value="Ribosomal_uS15"/>
</dbReference>
<keyword evidence="3 4" id="KW-0687">Ribonucleoprotein</keyword>
<dbReference type="SMART" id="SM01387">
    <property type="entry name" value="Ribosomal_S15"/>
    <property type="match status" value="1"/>
</dbReference>
<comment type="similarity">
    <text evidence="1 4">Belongs to the universal ribosomal protein uS15 family.</text>
</comment>
<keyword evidence="7" id="KW-1185">Reference proteome</keyword>
<keyword evidence="2 4" id="KW-0689">Ribosomal protein</keyword>
<dbReference type="EMBL" id="JALJOS010000079">
    <property type="protein sequence ID" value="KAK9816328.1"/>
    <property type="molecule type" value="Genomic_DNA"/>
</dbReference>
<organism evidence="6 7">
    <name type="scientific">Apatococcus lobatus</name>
    <dbReference type="NCBI Taxonomy" id="904363"/>
    <lineage>
        <taxon>Eukaryota</taxon>
        <taxon>Viridiplantae</taxon>
        <taxon>Chlorophyta</taxon>
        <taxon>core chlorophytes</taxon>
        <taxon>Trebouxiophyceae</taxon>
        <taxon>Chlorellales</taxon>
        <taxon>Chlorellaceae</taxon>
        <taxon>Apatococcus</taxon>
    </lineage>
</organism>
<evidence type="ECO:0000256" key="3">
    <source>
        <dbReference type="ARBA" id="ARBA00023274"/>
    </source>
</evidence>
<name>A0AAW1Q613_9CHLO</name>
<dbReference type="SUPFAM" id="SSF47060">
    <property type="entry name" value="S15/NS1 RNA-binding domain"/>
    <property type="match status" value="1"/>
</dbReference>
<evidence type="ECO:0000313" key="7">
    <source>
        <dbReference type="Proteomes" id="UP001438707"/>
    </source>
</evidence>
<evidence type="ECO:0000256" key="2">
    <source>
        <dbReference type="ARBA" id="ARBA00022980"/>
    </source>
</evidence>
<dbReference type="GO" id="GO:0005737">
    <property type="term" value="C:cytoplasm"/>
    <property type="evidence" value="ECO:0007669"/>
    <property type="project" value="UniProtKB-ARBA"/>
</dbReference>
<accession>A0AAW1Q613</accession>
<proteinExistence type="inferred from homology"/>
<dbReference type="PANTHER" id="PTHR23321">
    <property type="entry name" value="RIBOSOMAL PROTEIN S15, BACTERIAL AND ORGANELLAR"/>
    <property type="match status" value="1"/>
</dbReference>
<dbReference type="InterPro" id="IPR009068">
    <property type="entry name" value="uS15_NS1_RNA-bd_sf"/>
</dbReference>
<dbReference type="PANTHER" id="PTHR23321:SF26">
    <property type="entry name" value="SMALL RIBOSOMAL SUBUNIT PROTEIN US15M"/>
    <property type="match status" value="1"/>
</dbReference>
<dbReference type="PROSITE" id="PS00362">
    <property type="entry name" value="RIBOSOMAL_S15"/>
    <property type="match status" value="1"/>
</dbReference>
<protein>
    <recommendedName>
        <fullName evidence="5">30S ribosomal protein S15</fullName>
    </recommendedName>
</protein>
<dbReference type="GO" id="GO:1990904">
    <property type="term" value="C:ribonucleoprotein complex"/>
    <property type="evidence" value="ECO:0007669"/>
    <property type="project" value="UniProtKB-KW"/>
</dbReference>
<evidence type="ECO:0000256" key="1">
    <source>
        <dbReference type="ARBA" id="ARBA00008434"/>
    </source>
</evidence>
<dbReference type="GO" id="GO:0006412">
    <property type="term" value="P:translation"/>
    <property type="evidence" value="ECO:0007669"/>
    <property type="project" value="InterPro"/>
</dbReference>
<dbReference type="AlphaFoldDB" id="A0AAW1Q613"/>
<dbReference type="Pfam" id="PF00312">
    <property type="entry name" value="Ribosomal_S15"/>
    <property type="match status" value="1"/>
</dbReference>
<evidence type="ECO:0000256" key="5">
    <source>
        <dbReference type="RuleBase" id="RU003920"/>
    </source>
</evidence>
<evidence type="ECO:0000256" key="4">
    <source>
        <dbReference type="RuleBase" id="RU003919"/>
    </source>
</evidence>
<dbReference type="NCBIfam" id="TIGR00952">
    <property type="entry name" value="S15_bact"/>
    <property type="match status" value="1"/>
</dbReference>
<gene>
    <name evidence="6" type="ORF">WJX74_005897</name>
</gene>
<dbReference type="GO" id="GO:0005840">
    <property type="term" value="C:ribosome"/>
    <property type="evidence" value="ECO:0007669"/>
    <property type="project" value="UniProtKB-KW"/>
</dbReference>
<dbReference type="GO" id="GO:0003735">
    <property type="term" value="F:structural constituent of ribosome"/>
    <property type="evidence" value="ECO:0007669"/>
    <property type="project" value="InterPro"/>
</dbReference>
<reference evidence="6 7" key="1">
    <citation type="journal article" date="2024" name="Nat. Commun.">
        <title>Phylogenomics reveals the evolutionary origins of lichenization in chlorophyte algae.</title>
        <authorList>
            <person name="Puginier C."/>
            <person name="Libourel C."/>
            <person name="Otte J."/>
            <person name="Skaloud P."/>
            <person name="Haon M."/>
            <person name="Grisel S."/>
            <person name="Petersen M."/>
            <person name="Berrin J.G."/>
            <person name="Delaux P.M."/>
            <person name="Dal Grande F."/>
            <person name="Keller J."/>
        </authorList>
    </citation>
    <scope>NUCLEOTIDE SEQUENCE [LARGE SCALE GENOMIC DNA]</scope>
    <source>
        <strain evidence="6 7">SAG 2145</strain>
    </source>
</reference>
<comment type="caution">
    <text evidence="6">The sequence shown here is derived from an EMBL/GenBank/DDBJ whole genome shotgun (WGS) entry which is preliminary data.</text>
</comment>